<accession>A0ABT4S3Q4</accession>
<keyword evidence="2" id="KW-1185">Reference proteome</keyword>
<sequence>MKRQLLFLFIIFHPLFGISQLNIKSDIITLKKLTLEEISYSLLSKTENGEFLTGISCDYNIWGECTAFVYKKFGGSWSLKGKLTFYNSNGEIDNFTSNKNLIYFGSHSIGGTSGNGSYYFNGYSFKEDKFYSLEYYWSDYNYSSYGFNNIEEITNETILKYFERKASECEHVYKLSDELTLDEEWKIDNKGIYEKIFEGKTKIKFKYTSNPPYIFEEITAENKDYIIYNLFKNNLYGYKKSTREYFIIWIPNWYYDTTIFMSLDDKNNSIKIQDSTLGSNGASIFINLDTNDVYGFYK</sequence>
<organism evidence="1 2">
    <name type="scientific">Mesoflavibacter profundi</name>
    <dbReference type="NCBI Taxonomy" id="2708110"/>
    <lineage>
        <taxon>Bacteria</taxon>
        <taxon>Pseudomonadati</taxon>
        <taxon>Bacteroidota</taxon>
        <taxon>Flavobacteriia</taxon>
        <taxon>Flavobacteriales</taxon>
        <taxon>Flavobacteriaceae</taxon>
        <taxon>Mesoflavibacter</taxon>
    </lineage>
</organism>
<dbReference type="Proteomes" id="UP001149142">
    <property type="component" value="Unassembled WGS sequence"/>
</dbReference>
<evidence type="ECO:0000313" key="1">
    <source>
        <dbReference type="EMBL" id="MDA0178420.1"/>
    </source>
</evidence>
<evidence type="ECO:0008006" key="3">
    <source>
        <dbReference type="Google" id="ProtNLM"/>
    </source>
</evidence>
<reference evidence="1" key="1">
    <citation type="submission" date="2022-11" db="EMBL/GenBank/DDBJ databases">
        <title>Refractory cell wall polysaccharides provide important carbon source for microbial heterotrophs in the hadal ocean.</title>
        <authorList>
            <person name="Zhu X."/>
        </authorList>
    </citation>
    <scope>NUCLEOTIDE SEQUENCE</scope>
    <source>
        <strain evidence="1">MTRN7</strain>
    </source>
</reference>
<evidence type="ECO:0000313" key="2">
    <source>
        <dbReference type="Proteomes" id="UP001149142"/>
    </source>
</evidence>
<comment type="caution">
    <text evidence="1">The sequence shown here is derived from an EMBL/GenBank/DDBJ whole genome shotgun (WGS) entry which is preliminary data.</text>
</comment>
<proteinExistence type="predicted"/>
<dbReference type="RefSeq" id="WP_270005781.1">
    <property type="nucleotide sequence ID" value="NZ_JAPFGC010000002.1"/>
</dbReference>
<gene>
    <name evidence="1" type="ORF">OOZ35_13040</name>
</gene>
<protein>
    <recommendedName>
        <fullName evidence="3">Nicotinic acid mononucleotide adenyltransferase</fullName>
    </recommendedName>
</protein>
<name>A0ABT4S3Q4_9FLAO</name>
<dbReference type="EMBL" id="JAPFGC010000002">
    <property type="protein sequence ID" value="MDA0178420.1"/>
    <property type="molecule type" value="Genomic_DNA"/>
</dbReference>